<keyword evidence="3" id="KW-0337">GPI-anchor biosynthesis</keyword>
<comment type="subcellular location">
    <subcellularLocation>
        <location evidence="1">Endoplasmic reticulum membrane</location>
        <topology evidence="1">Multi-pass membrane protein</topology>
    </subcellularLocation>
</comment>
<organism evidence="9 10">
    <name type="scientific">Chinchilla lanigera</name>
    <name type="common">Long-tailed chinchilla</name>
    <name type="synonym">Chinchilla villidera</name>
    <dbReference type="NCBI Taxonomy" id="34839"/>
    <lineage>
        <taxon>Eukaryota</taxon>
        <taxon>Metazoa</taxon>
        <taxon>Chordata</taxon>
        <taxon>Craniata</taxon>
        <taxon>Vertebrata</taxon>
        <taxon>Euteleostomi</taxon>
        <taxon>Mammalia</taxon>
        <taxon>Eutheria</taxon>
        <taxon>Euarchontoglires</taxon>
        <taxon>Glires</taxon>
        <taxon>Rodentia</taxon>
        <taxon>Hystricomorpha</taxon>
        <taxon>Chinchillidae</taxon>
        <taxon>Chinchilla</taxon>
    </lineage>
</organism>
<dbReference type="Proteomes" id="UP000694398">
    <property type="component" value="Unassembled WGS sequence"/>
</dbReference>
<feature type="transmembrane region" description="Helical" evidence="8">
    <location>
        <begin position="155"/>
        <end position="175"/>
    </location>
</feature>
<feature type="transmembrane region" description="Helical" evidence="8">
    <location>
        <begin position="83"/>
        <end position="101"/>
    </location>
</feature>
<accession>A0A8C2UGF5</accession>
<feature type="transmembrane region" description="Helical" evidence="8">
    <location>
        <begin position="43"/>
        <end position="62"/>
    </location>
</feature>
<evidence type="ECO:0000313" key="9">
    <source>
        <dbReference type="Ensembl" id="ENSCLAP00000000583.1"/>
    </source>
</evidence>
<evidence type="ECO:0000256" key="7">
    <source>
        <dbReference type="ARBA" id="ARBA00023136"/>
    </source>
</evidence>
<protein>
    <recommendedName>
        <fullName evidence="11">Phosphatidylinositol glycan anchor biosynthesis class F</fullName>
    </recommendedName>
</protein>
<reference evidence="9" key="1">
    <citation type="submission" date="2025-08" db="UniProtKB">
        <authorList>
            <consortium name="Ensembl"/>
        </authorList>
    </citation>
    <scope>IDENTIFICATION</scope>
</reference>
<evidence type="ECO:0000256" key="8">
    <source>
        <dbReference type="SAM" id="Phobius"/>
    </source>
</evidence>
<comment type="pathway">
    <text evidence="2">Glycolipid biosynthesis; glycosylphosphatidylinositol-anchor biosynthesis.</text>
</comment>
<evidence type="ECO:0000313" key="10">
    <source>
        <dbReference type="Proteomes" id="UP000694398"/>
    </source>
</evidence>
<dbReference type="OMA" id="HIISILY"/>
<name>A0A8C2UGF5_CHILA</name>
<keyword evidence="6 8" id="KW-1133">Transmembrane helix</keyword>
<evidence type="ECO:0008006" key="11">
    <source>
        <dbReference type="Google" id="ProtNLM"/>
    </source>
</evidence>
<keyword evidence="5" id="KW-0256">Endoplasmic reticulum</keyword>
<keyword evidence="4 8" id="KW-0812">Transmembrane</keyword>
<dbReference type="AlphaFoldDB" id="A0A8C2UGF5"/>
<keyword evidence="7 8" id="KW-0472">Membrane</keyword>
<evidence type="ECO:0000256" key="3">
    <source>
        <dbReference type="ARBA" id="ARBA00022502"/>
    </source>
</evidence>
<dbReference type="GeneTree" id="ENSGT00390000016617"/>
<dbReference type="GO" id="GO:0005789">
    <property type="term" value="C:endoplasmic reticulum membrane"/>
    <property type="evidence" value="ECO:0007669"/>
    <property type="project" value="UniProtKB-SubCell"/>
</dbReference>
<feature type="transmembrane region" description="Helical" evidence="8">
    <location>
        <begin position="9"/>
        <end position="31"/>
    </location>
</feature>
<dbReference type="Ensembl" id="ENSCLAT00000000614.1">
    <property type="protein sequence ID" value="ENSCLAP00000000583.1"/>
    <property type="gene ID" value="ENSCLAG00000000470.1"/>
</dbReference>
<evidence type="ECO:0000256" key="4">
    <source>
        <dbReference type="ARBA" id="ARBA00022692"/>
    </source>
</evidence>
<evidence type="ECO:0000256" key="1">
    <source>
        <dbReference type="ARBA" id="ARBA00004477"/>
    </source>
</evidence>
<evidence type="ECO:0000256" key="2">
    <source>
        <dbReference type="ARBA" id="ARBA00004687"/>
    </source>
</evidence>
<dbReference type="Pfam" id="PF06699">
    <property type="entry name" value="PIG-F"/>
    <property type="match status" value="1"/>
</dbReference>
<reference evidence="9" key="2">
    <citation type="submission" date="2025-09" db="UniProtKB">
        <authorList>
            <consortium name="Ensembl"/>
        </authorList>
    </citation>
    <scope>IDENTIFICATION</scope>
</reference>
<evidence type="ECO:0000256" key="5">
    <source>
        <dbReference type="ARBA" id="ARBA00022824"/>
    </source>
</evidence>
<proteinExistence type="predicted"/>
<dbReference type="GO" id="GO:0006506">
    <property type="term" value="P:GPI anchor biosynthetic process"/>
    <property type="evidence" value="ECO:0007669"/>
    <property type="project" value="UniProtKB-UniPathway"/>
</dbReference>
<feature type="transmembrane region" description="Helical" evidence="8">
    <location>
        <begin position="113"/>
        <end position="135"/>
    </location>
</feature>
<dbReference type="InterPro" id="IPR009580">
    <property type="entry name" value="GPI_biosynthesis_protein_Pig-F"/>
</dbReference>
<sequence length="211" mass="24102">MKETDVKTLLYAHFLCIFSVILSVLLPSFFLEYFSILDTHLTWLYSCSLFVTSINLVLYLVSKPNTSSKTSSLSHKVTRFLKCYIYFLVSCFSFHVIFVLYGAPLVELALETFLFAVILSTFTTVPCLCLLGPILKAQLRVFSKNGVTSIWENSLQITTISSFVGAWLGAFPIPLGWERPWRYTTFGYVAGLVISPLWLDWNRKQFTNKNN</sequence>
<feature type="transmembrane region" description="Helical" evidence="8">
    <location>
        <begin position="181"/>
        <end position="199"/>
    </location>
</feature>
<dbReference type="UniPathway" id="UPA00196"/>
<keyword evidence="10" id="KW-1185">Reference proteome</keyword>
<evidence type="ECO:0000256" key="6">
    <source>
        <dbReference type="ARBA" id="ARBA00022989"/>
    </source>
</evidence>